<accession>A0A271J2Z8</accession>
<evidence type="ECO:0000313" key="5">
    <source>
        <dbReference type="Proteomes" id="UP000216339"/>
    </source>
</evidence>
<proteinExistence type="inferred from homology"/>
<dbReference type="PANTHER" id="PTHR21600:SF83">
    <property type="entry name" value="PSEUDOURIDYLATE SYNTHASE RPUSD4, MITOCHONDRIAL"/>
    <property type="match status" value="1"/>
</dbReference>
<dbReference type="GO" id="GO:0001522">
    <property type="term" value="P:pseudouridine synthesis"/>
    <property type="evidence" value="ECO:0007669"/>
    <property type="project" value="InterPro"/>
</dbReference>
<evidence type="ECO:0000256" key="2">
    <source>
        <dbReference type="ARBA" id="ARBA00023235"/>
    </source>
</evidence>
<sequence length="232" mass="25047">MNPLYLDNHLLAVSKPPGLLTQADRTGDPDLVSLAKAYLKERFDKPGNVFVGLVHRLDRPASGVMMLARTSKAASRLSDQFRRRVPQKRYLAVVEGDPGDGGAWTERVDAIDKGGGGSVDVVPVGEGQRAALRYRTLARDSARSLVEVELLTGRKHQIRAQLAELGAPILGDFRYGNQTPFADGRGVALHAYRLVVEHPTKREPVTVVAPPPEAWAGLFPDAVAETAGSAEP</sequence>
<dbReference type="GO" id="GO:0009982">
    <property type="term" value="F:pseudouridine synthase activity"/>
    <property type="evidence" value="ECO:0007669"/>
    <property type="project" value="InterPro"/>
</dbReference>
<dbReference type="InterPro" id="IPR020103">
    <property type="entry name" value="PsdUridine_synth_cat_dom_sf"/>
</dbReference>
<gene>
    <name evidence="4" type="ORF">BSZ37_14965</name>
</gene>
<dbReference type="Gene3D" id="3.30.2350.10">
    <property type="entry name" value="Pseudouridine synthase"/>
    <property type="match status" value="1"/>
</dbReference>
<evidence type="ECO:0000313" key="4">
    <source>
        <dbReference type="EMBL" id="PAP77648.1"/>
    </source>
</evidence>
<dbReference type="InterPro" id="IPR050188">
    <property type="entry name" value="RluA_PseudoU_synthase"/>
</dbReference>
<dbReference type="PANTHER" id="PTHR21600">
    <property type="entry name" value="MITOCHONDRIAL RNA PSEUDOURIDINE SYNTHASE"/>
    <property type="match status" value="1"/>
</dbReference>
<protein>
    <recommendedName>
        <fullName evidence="3">Pseudouridine synthase RsuA/RluA-like domain-containing protein</fullName>
    </recommendedName>
</protein>
<dbReference type="Proteomes" id="UP000216339">
    <property type="component" value="Unassembled WGS sequence"/>
</dbReference>
<dbReference type="RefSeq" id="WP_095511317.1">
    <property type="nucleotide sequence ID" value="NZ_MQWD01000001.1"/>
</dbReference>
<dbReference type="AlphaFoldDB" id="A0A271J2Z8"/>
<dbReference type="InterPro" id="IPR006145">
    <property type="entry name" value="PsdUridine_synth_RsuA/RluA"/>
</dbReference>
<keyword evidence="5" id="KW-1185">Reference proteome</keyword>
<feature type="domain" description="Pseudouridine synthase RsuA/RluA-like" evidence="3">
    <location>
        <begin position="9"/>
        <end position="163"/>
    </location>
</feature>
<keyword evidence="2" id="KW-0413">Isomerase</keyword>
<dbReference type="SUPFAM" id="SSF55120">
    <property type="entry name" value="Pseudouridine synthase"/>
    <property type="match status" value="1"/>
</dbReference>
<evidence type="ECO:0000259" key="3">
    <source>
        <dbReference type="Pfam" id="PF00849"/>
    </source>
</evidence>
<organism evidence="4 5">
    <name type="scientific">Rubrivirga marina</name>
    <dbReference type="NCBI Taxonomy" id="1196024"/>
    <lineage>
        <taxon>Bacteria</taxon>
        <taxon>Pseudomonadati</taxon>
        <taxon>Rhodothermota</taxon>
        <taxon>Rhodothermia</taxon>
        <taxon>Rhodothermales</taxon>
        <taxon>Rubricoccaceae</taxon>
        <taxon>Rubrivirga</taxon>
    </lineage>
</organism>
<name>A0A271J2Z8_9BACT</name>
<reference evidence="4 5" key="1">
    <citation type="submission" date="2016-11" db="EMBL/GenBank/DDBJ databases">
        <title>Study of marine rhodopsin-containing bacteria.</title>
        <authorList>
            <person name="Yoshizawa S."/>
            <person name="Kumagai Y."/>
            <person name="Kogure K."/>
        </authorList>
    </citation>
    <scope>NUCLEOTIDE SEQUENCE [LARGE SCALE GENOMIC DNA]</scope>
    <source>
        <strain evidence="4 5">SAORIC-28</strain>
    </source>
</reference>
<dbReference type="GO" id="GO:0006396">
    <property type="term" value="P:RNA processing"/>
    <property type="evidence" value="ECO:0007669"/>
    <property type="project" value="UniProtKB-ARBA"/>
</dbReference>
<dbReference type="OrthoDB" id="9807829at2"/>
<dbReference type="GO" id="GO:0003723">
    <property type="term" value="F:RNA binding"/>
    <property type="evidence" value="ECO:0007669"/>
    <property type="project" value="InterPro"/>
</dbReference>
<dbReference type="GO" id="GO:0140098">
    <property type="term" value="F:catalytic activity, acting on RNA"/>
    <property type="evidence" value="ECO:0007669"/>
    <property type="project" value="UniProtKB-ARBA"/>
</dbReference>
<dbReference type="CDD" id="cd02869">
    <property type="entry name" value="PseudoU_synth_RluA_like"/>
    <property type="match status" value="1"/>
</dbReference>
<evidence type="ECO:0000256" key="1">
    <source>
        <dbReference type="ARBA" id="ARBA00010876"/>
    </source>
</evidence>
<comment type="caution">
    <text evidence="4">The sequence shown here is derived from an EMBL/GenBank/DDBJ whole genome shotgun (WGS) entry which is preliminary data.</text>
</comment>
<comment type="similarity">
    <text evidence="1">Belongs to the pseudouridine synthase RluA family.</text>
</comment>
<dbReference type="Pfam" id="PF00849">
    <property type="entry name" value="PseudoU_synth_2"/>
    <property type="match status" value="1"/>
</dbReference>
<dbReference type="EMBL" id="MQWD01000001">
    <property type="protein sequence ID" value="PAP77648.1"/>
    <property type="molecule type" value="Genomic_DNA"/>
</dbReference>